<reference evidence="1 2" key="1">
    <citation type="submission" date="2019-05" db="EMBL/GenBank/DDBJ databases">
        <title>Another draft genome of Portunus trituberculatus and its Hox gene families provides insights of decapod evolution.</title>
        <authorList>
            <person name="Jeong J.-H."/>
            <person name="Song I."/>
            <person name="Kim S."/>
            <person name="Choi T."/>
            <person name="Kim D."/>
            <person name="Ryu S."/>
            <person name="Kim W."/>
        </authorList>
    </citation>
    <scope>NUCLEOTIDE SEQUENCE [LARGE SCALE GENOMIC DNA]</scope>
    <source>
        <tissue evidence="1">Muscle</tissue>
    </source>
</reference>
<proteinExistence type="predicted"/>
<dbReference type="EMBL" id="VSRR010003695">
    <property type="protein sequence ID" value="MPC37129.1"/>
    <property type="molecule type" value="Genomic_DNA"/>
</dbReference>
<dbReference type="AlphaFoldDB" id="A0A5B7EVS4"/>
<organism evidence="1 2">
    <name type="scientific">Portunus trituberculatus</name>
    <name type="common">Swimming crab</name>
    <name type="synonym">Neptunus trituberculatus</name>
    <dbReference type="NCBI Taxonomy" id="210409"/>
    <lineage>
        <taxon>Eukaryota</taxon>
        <taxon>Metazoa</taxon>
        <taxon>Ecdysozoa</taxon>
        <taxon>Arthropoda</taxon>
        <taxon>Crustacea</taxon>
        <taxon>Multicrustacea</taxon>
        <taxon>Malacostraca</taxon>
        <taxon>Eumalacostraca</taxon>
        <taxon>Eucarida</taxon>
        <taxon>Decapoda</taxon>
        <taxon>Pleocyemata</taxon>
        <taxon>Brachyura</taxon>
        <taxon>Eubrachyura</taxon>
        <taxon>Portunoidea</taxon>
        <taxon>Portunidae</taxon>
        <taxon>Portuninae</taxon>
        <taxon>Portunus</taxon>
    </lineage>
</organism>
<dbReference type="OrthoDB" id="6585768at2759"/>
<sequence>MRMRLYRTSVKEDLNVEQVFNFLVERYLAIISHPDDVYSPKTVGESESNGRETKRGPVVCQEDDIFGNPAKLKKGDTITLSGKKKSMAAAEHC</sequence>
<protein>
    <submittedName>
        <fullName evidence="1">Ras-related protein Rab-23</fullName>
    </submittedName>
</protein>
<dbReference type="Proteomes" id="UP000324222">
    <property type="component" value="Unassembled WGS sequence"/>
</dbReference>
<keyword evidence="2" id="KW-1185">Reference proteome</keyword>
<evidence type="ECO:0000313" key="2">
    <source>
        <dbReference type="Proteomes" id="UP000324222"/>
    </source>
</evidence>
<name>A0A5B7EVS4_PORTR</name>
<gene>
    <name evidence="1" type="primary">RAB23_1</name>
    <name evidence="1" type="ORF">E2C01_030603</name>
</gene>
<comment type="caution">
    <text evidence="1">The sequence shown here is derived from an EMBL/GenBank/DDBJ whole genome shotgun (WGS) entry which is preliminary data.</text>
</comment>
<accession>A0A5B7EVS4</accession>
<evidence type="ECO:0000313" key="1">
    <source>
        <dbReference type="EMBL" id="MPC37129.1"/>
    </source>
</evidence>